<protein>
    <recommendedName>
        <fullName evidence="3">LTD domain-containing protein</fullName>
    </recommendedName>
</protein>
<sequence>MGNPLRRAALALSAVAVASPLVSALPAAAADLAPGVVINEAYLSGGSAGAAFKNKFVELRNTSAQDVDLSTWSLQYRSATGTGLSNATVSLSGKTIKAGGYLLVGGATNSATSTAADLPTPDVSSASLNPSATTGTLILARKASALALPTGSLTGNPDVADLVGYGTSNTFETKAAAAPSATTDVRSLNRTGGRDTDDNSADFTLSTAITPQNSGSAGTGTTPDPEPAVKAIADIQGTGSASPLAGQTVTTRGKVTAAYATGGFNGYYIQTPGTGGTPADERTGSDAIFVYSPVTAGSVHRGDYVEVTGPVSEYFNLTQMSVAASGLRVLSEAVPEVKATPFVLPLSESAKEALEGMLVAPEGPFTVTDNYSLNQYGEIGLAAGTSALVQPTALAPFGSDAYNAAVADNAARRITLDDGATTNFLSNALTKAQPLPYLTAIDPVRIGSPVTFSGDTVFDWRNSTWKLQPLEQLTPSNAATAQPAHFGNTRADKPADVGGTLKLATFNVLNYSPTTGDQLTGCTYYTDRDGNPVTVRGGCDARGAANAESFGRQQAKIVAAVNGSGADIVSLEEIENSVKFGLPRDAAVENLVNALNAATGEATWAFVPSPAVVPAQEDVIRTAFIYKKHMAQPIDESVILDDAAYTGLARQPLAQAFKPVGGNNATKFVAIVNHFKSKGSAATPEDTDKGQGASNLARTAQARALVGFAEQMKAAANTEKVFLLGDFNSYAFEDPMAVLAEAGYIDQAPRTGGKHSYAFGGMVGSLDHVLASPAADATVSGADIWNINSVESVALEYSRFNYNVTDYYAPGPFRSSDHDPFVIGFNLTSKSDNAGNPPGQAK</sequence>
<dbReference type="Gene3D" id="3.60.10.10">
    <property type="entry name" value="Endonuclease/exonuclease/phosphatase"/>
    <property type="match status" value="1"/>
</dbReference>
<dbReference type="InterPro" id="IPR001322">
    <property type="entry name" value="Lamin_tail_dom"/>
</dbReference>
<dbReference type="NCBIfam" id="NF033681">
    <property type="entry name" value="ExeM_NucH_DNase"/>
    <property type="match status" value="1"/>
</dbReference>
<dbReference type="InterPro" id="IPR036691">
    <property type="entry name" value="Endo/exonu/phosph_ase_sf"/>
</dbReference>
<dbReference type="PANTHER" id="PTHR42834:SF1">
    <property type="entry name" value="ENDONUCLEASE_EXONUCLEASE_PHOSPHATASE FAMILY PROTEIN (AFU_ORTHOLOGUE AFUA_3G09210)"/>
    <property type="match status" value="1"/>
</dbReference>
<dbReference type="Pfam" id="PF00932">
    <property type="entry name" value="LTD"/>
    <property type="match status" value="1"/>
</dbReference>
<dbReference type="InterPro" id="IPR005135">
    <property type="entry name" value="Endo/exonuclease/phosphatase"/>
</dbReference>
<accession>A0ABP5NX77</accession>
<comment type="caution">
    <text evidence="4">The sequence shown here is derived from an EMBL/GenBank/DDBJ whole genome shotgun (WGS) entry which is preliminary data.</text>
</comment>
<dbReference type="Pfam" id="PF03372">
    <property type="entry name" value="Exo_endo_phos"/>
    <property type="match status" value="1"/>
</dbReference>
<dbReference type="PANTHER" id="PTHR42834">
    <property type="entry name" value="ENDONUCLEASE/EXONUCLEASE/PHOSPHATASE FAMILY PROTEIN (AFU_ORTHOLOGUE AFUA_3G09210)"/>
    <property type="match status" value="1"/>
</dbReference>
<dbReference type="PROSITE" id="PS51841">
    <property type="entry name" value="LTD"/>
    <property type="match status" value="1"/>
</dbReference>
<evidence type="ECO:0000259" key="3">
    <source>
        <dbReference type="PROSITE" id="PS51841"/>
    </source>
</evidence>
<feature type="domain" description="LTD" evidence="3">
    <location>
        <begin position="23"/>
        <end position="167"/>
    </location>
</feature>
<dbReference type="EMBL" id="BAAAQW010000012">
    <property type="protein sequence ID" value="GAA2202928.1"/>
    <property type="molecule type" value="Genomic_DNA"/>
</dbReference>
<proteinExistence type="predicted"/>
<dbReference type="Proteomes" id="UP001500432">
    <property type="component" value="Unassembled WGS sequence"/>
</dbReference>
<dbReference type="PROSITE" id="PS51318">
    <property type="entry name" value="TAT"/>
    <property type="match status" value="1"/>
</dbReference>
<dbReference type="InterPro" id="IPR006311">
    <property type="entry name" value="TAT_signal"/>
</dbReference>
<feature type="signal peptide" evidence="2">
    <location>
        <begin position="1"/>
        <end position="29"/>
    </location>
</feature>
<dbReference type="InterPro" id="IPR047971">
    <property type="entry name" value="ExeM-like"/>
</dbReference>
<keyword evidence="5" id="KW-1185">Reference proteome</keyword>
<name>A0ABP5NX77_9MICC</name>
<dbReference type="Gene3D" id="2.60.40.1260">
    <property type="entry name" value="Lamin Tail domain"/>
    <property type="match status" value="1"/>
</dbReference>
<feature type="region of interest" description="Disordered" evidence="1">
    <location>
        <begin position="182"/>
        <end position="202"/>
    </location>
</feature>
<feature type="chain" id="PRO_5046690489" description="LTD domain-containing protein" evidence="2">
    <location>
        <begin position="30"/>
        <end position="842"/>
    </location>
</feature>
<dbReference type="CDD" id="cd04486">
    <property type="entry name" value="YhcR_OBF_like"/>
    <property type="match status" value="1"/>
</dbReference>
<evidence type="ECO:0000313" key="4">
    <source>
        <dbReference type="EMBL" id="GAA2202928.1"/>
    </source>
</evidence>
<organism evidence="4 5">
    <name type="scientific">Sinomonas flava</name>
    <dbReference type="NCBI Taxonomy" id="496857"/>
    <lineage>
        <taxon>Bacteria</taxon>
        <taxon>Bacillati</taxon>
        <taxon>Actinomycetota</taxon>
        <taxon>Actinomycetes</taxon>
        <taxon>Micrococcales</taxon>
        <taxon>Micrococcaceae</taxon>
        <taxon>Sinomonas</taxon>
    </lineage>
</organism>
<evidence type="ECO:0000256" key="1">
    <source>
        <dbReference type="SAM" id="MobiDB-lite"/>
    </source>
</evidence>
<dbReference type="SUPFAM" id="SSF56219">
    <property type="entry name" value="DNase I-like"/>
    <property type="match status" value="1"/>
</dbReference>
<keyword evidence="2" id="KW-0732">Signal</keyword>
<dbReference type="CDD" id="cd10283">
    <property type="entry name" value="MnuA_DNase1-like"/>
    <property type="match status" value="1"/>
</dbReference>
<dbReference type="SUPFAM" id="SSF74853">
    <property type="entry name" value="Lamin A/C globular tail domain"/>
    <property type="match status" value="1"/>
</dbReference>
<reference evidence="5" key="1">
    <citation type="journal article" date="2019" name="Int. J. Syst. Evol. Microbiol.">
        <title>The Global Catalogue of Microorganisms (GCM) 10K type strain sequencing project: providing services to taxonomists for standard genome sequencing and annotation.</title>
        <authorList>
            <consortium name="The Broad Institute Genomics Platform"/>
            <consortium name="The Broad Institute Genome Sequencing Center for Infectious Disease"/>
            <person name="Wu L."/>
            <person name="Ma J."/>
        </authorList>
    </citation>
    <scope>NUCLEOTIDE SEQUENCE [LARGE SCALE GENOMIC DNA]</scope>
    <source>
        <strain evidence="5">JCM 16034</strain>
    </source>
</reference>
<dbReference type="InterPro" id="IPR036415">
    <property type="entry name" value="Lamin_tail_dom_sf"/>
</dbReference>
<gene>
    <name evidence="4" type="ORF">GCM10009849_33280</name>
</gene>
<evidence type="ECO:0000313" key="5">
    <source>
        <dbReference type="Proteomes" id="UP001500432"/>
    </source>
</evidence>
<evidence type="ECO:0000256" key="2">
    <source>
        <dbReference type="SAM" id="SignalP"/>
    </source>
</evidence>